<accession>A0A1R4KF02</accession>
<dbReference type="PANTHER" id="PTHR30055">
    <property type="entry name" value="HTH-TYPE TRANSCRIPTIONAL REGULATOR RUTR"/>
    <property type="match status" value="1"/>
</dbReference>
<evidence type="ECO:0000259" key="5">
    <source>
        <dbReference type="PROSITE" id="PS50977"/>
    </source>
</evidence>
<keyword evidence="7" id="KW-1185">Reference proteome</keyword>
<dbReference type="Gene3D" id="1.10.357.10">
    <property type="entry name" value="Tetracycline Repressor, domain 2"/>
    <property type="match status" value="1"/>
</dbReference>
<evidence type="ECO:0000313" key="6">
    <source>
        <dbReference type="EMBL" id="SJN42724.1"/>
    </source>
</evidence>
<reference evidence="6 7" key="1">
    <citation type="submission" date="2017-02" db="EMBL/GenBank/DDBJ databases">
        <authorList>
            <person name="Peterson S.W."/>
        </authorList>
    </citation>
    <scope>NUCLEOTIDE SEQUENCE [LARGE SCALE GENOMIC DNA]</scope>
    <source>
        <strain evidence="6 7">B Mb 05.01</strain>
    </source>
</reference>
<keyword evidence="2 4" id="KW-0238">DNA-binding</keyword>
<dbReference type="InterPro" id="IPR001647">
    <property type="entry name" value="HTH_TetR"/>
</dbReference>
<dbReference type="InterPro" id="IPR050109">
    <property type="entry name" value="HTH-type_TetR-like_transc_reg"/>
</dbReference>
<feature type="DNA-binding region" description="H-T-H motif" evidence="4">
    <location>
        <begin position="40"/>
        <end position="59"/>
    </location>
</feature>
<feature type="domain" description="HTH tetR-type" evidence="5">
    <location>
        <begin position="18"/>
        <end position="77"/>
    </location>
</feature>
<dbReference type="PRINTS" id="PR00455">
    <property type="entry name" value="HTHTETR"/>
</dbReference>
<dbReference type="Proteomes" id="UP000196320">
    <property type="component" value="Unassembled WGS sequence"/>
</dbReference>
<evidence type="ECO:0000256" key="1">
    <source>
        <dbReference type="ARBA" id="ARBA00023015"/>
    </source>
</evidence>
<dbReference type="RefSeq" id="WP_143738371.1">
    <property type="nucleotide sequence ID" value="NZ_FUKO01000030.1"/>
</dbReference>
<gene>
    <name evidence="6" type="ORF">FM104_12205</name>
</gene>
<keyword evidence="3" id="KW-0804">Transcription</keyword>
<evidence type="ECO:0000313" key="7">
    <source>
        <dbReference type="Proteomes" id="UP000196320"/>
    </source>
</evidence>
<evidence type="ECO:0000256" key="2">
    <source>
        <dbReference type="ARBA" id="ARBA00023125"/>
    </source>
</evidence>
<dbReference type="InterPro" id="IPR009057">
    <property type="entry name" value="Homeodomain-like_sf"/>
</dbReference>
<keyword evidence="1" id="KW-0805">Transcription regulation</keyword>
<evidence type="ECO:0000256" key="4">
    <source>
        <dbReference type="PROSITE-ProRule" id="PRU00335"/>
    </source>
</evidence>
<dbReference type="OrthoDB" id="3539650at2"/>
<dbReference type="PANTHER" id="PTHR30055:SF234">
    <property type="entry name" value="HTH-TYPE TRANSCRIPTIONAL REGULATOR BETI"/>
    <property type="match status" value="1"/>
</dbReference>
<evidence type="ECO:0000256" key="3">
    <source>
        <dbReference type="ARBA" id="ARBA00023163"/>
    </source>
</evidence>
<dbReference type="Pfam" id="PF00440">
    <property type="entry name" value="TetR_N"/>
    <property type="match status" value="1"/>
</dbReference>
<organism evidence="6 7">
    <name type="scientific">Microbacterium esteraromaticum</name>
    <dbReference type="NCBI Taxonomy" id="57043"/>
    <lineage>
        <taxon>Bacteria</taxon>
        <taxon>Bacillati</taxon>
        <taxon>Actinomycetota</taxon>
        <taxon>Actinomycetes</taxon>
        <taxon>Micrococcales</taxon>
        <taxon>Microbacteriaceae</taxon>
        <taxon>Microbacterium</taxon>
    </lineage>
</organism>
<dbReference type="GO" id="GO:0003700">
    <property type="term" value="F:DNA-binding transcription factor activity"/>
    <property type="evidence" value="ECO:0007669"/>
    <property type="project" value="TreeGrafter"/>
</dbReference>
<name>A0A1R4KF02_9MICO</name>
<dbReference type="EMBL" id="FUKO01000030">
    <property type="protein sequence ID" value="SJN42724.1"/>
    <property type="molecule type" value="Genomic_DNA"/>
</dbReference>
<dbReference type="AlphaFoldDB" id="A0A1R4KF02"/>
<proteinExistence type="predicted"/>
<dbReference type="SUPFAM" id="SSF46689">
    <property type="entry name" value="Homeodomain-like"/>
    <property type="match status" value="1"/>
</dbReference>
<dbReference type="PROSITE" id="PS50977">
    <property type="entry name" value="HTH_TETR_2"/>
    <property type="match status" value="1"/>
</dbReference>
<sequence>MQKTEKRPGGRASPMTIEQRREMIATAAIPLFIEQGSSVTTKQLADHLGIAEGTIFRAYGDKDALIRAVVDVFFDHANDTLVPEISTAGLSIEERLHAVIRHARGRAKGMFAMLSLLDPGEARQYMKRRPSGGFEETAAQIFTADAAQLQIPPRKLGALIRLLVIAASAPQLGDGAALSDEELVDFALYGIAGRPRRSTADDGKKN</sequence>
<dbReference type="GO" id="GO:0000976">
    <property type="term" value="F:transcription cis-regulatory region binding"/>
    <property type="evidence" value="ECO:0007669"/>
    <property type="project" value="TreeGrafter"/>
</dbReference>
<protein>
    <submittedName>
        <fullName evidence="6">Transcriptional regulator, TetR family</fullName>
    </submittedName>
</protein>